<evidence type="ECO:0000259" key="8">
    <source>
        <dbReference type="Pfam" id="PF01435"/>
    </source>
</evidence>
<protein>
    <submittedName>
        <fullName evidence="9">M48 family metallopeptidase</fullName>
    </submittedName>
</protein>
<keyword evidence="7" id="KW-0472">Membrane</keyword>
<dbReference type="Gene3D" id="3.30.2010.10">
    <property type="entry name" value="Metalloproteases ('zincins'), catalytic domain"/>
    <property type="match status" value="1"/>
</dbReference>
<keyword evidence="3 6" id="KW-0378">Hydrolase</keyword>
<keyword evidence="7" id="KW-0812">Transmembrane</keyword>
<evidence type="ECO:0000256" key="1">
    <source>
        <dbReference type="ARBA" id="ARBA00022670"/>
    </source>
</evidence>
<evidence type="ECO:0000256" key="6">
    <source>
        <dbReference type="RuleBase" id="RU003983"/>
    </source>
</evidence>
<evidence type="ECO:0000313" key="10">
    <source>
        <dbReference type="Proteomes" id="UP001595711"/>
    </source>
</evidence>
<dbReference type="EMBL" id="JBHRYJ010000002">
    <property type="protein sequence ID" value="MFC3676474.1"/>
    <property type="molecule type" value="Genomic_DNA"/>
</dbReference>
<keyword evidence="5 6" id="KW-0482">Metalloprotease</keyword>
<feature type="transmembrane region" description="Helical" evidence="7">
    <location>
        <begin position="102"/>
        <end position="123"/>
    </location>
</feature>
<organism evidence="9 10">
    <name type="scientific">Ferrovibrio xuzhouensis</name>
    <dbReference type="NCBI Taxonomy" id="1576914"/>
    <lineage>
        <taxon>Bacteria</taxon>
        <taxon>Pseudomonadati</taxon>
        <taxon>Pseudomonadota</taxon>
        <taxon>Alphaproteobacteria</taxon>
        <taxon>Rhodospirillales</taxon>
        <taxon>Rhodospirillaceae</taxon>
        <taxon>Ferrovibrio</taxon>
    </lineage>
</organism>
<accession>A0ABV7VH12</accession>
<reference evidence="10" key="1">
    <citation type="journal article" date="2019" name="Int. J. Syst. Evol. Microbiol.">
        <title>The Global Catalogue of Microorganisms (GCM) 10K type strain sequencing project: providing services to taxonomists for standard genome sequencing and annotation.</title>
        <authorList>
            <consortium name="The Broad Institute Genomics Platform"/>
            <consortium name="The Broad Institute Genome Sequencing Center for Infectious Disease"/>
            <person name="Wu L."/>
            <person name="Ma J."/>
        </authorList>
    </citation>
    <scope>NUCLEOTIDE SEQUENCE [LARGE SCALE GENOMIC DNA]</scope>
    <source>
        <strain evidence="10">KCTC 42182</strain>
    </source>
</reference>
<evidence type="ECO:0000313" key="9">
    <source>
        <dbReference type="EMBL" id="MFC3676474.1"/>
    </source>
</evidence>
<keyword evidence="1 6" id="KW-0645">Protease</keyword>
<keyword evidence="2" id="KW-0479">Metal-binding</keyword>
<proteinExistence type="inferred from homology"/>
<dbReference type="Pfam" id="PF01435">
    <property type="entry name" value="Peptidase_M48"/>
    <property type="match status" value="1"/>
</dbReference>
<evidence type="ECO:0000256" key="2">
    <source>
        <dbReference type="ARBA" id="ARBA00022723"/>
    </source>
</evidence>
<keyword evidence="10" id="KW-1185">Reference proteome</keyword>
<sequence>MSELPASPARFMDGQSGTVHHGRAVFAADAIAFTADGVDIRWAYGDVRLLDGTANSDWLALGRDDDSLARLRLPGGTFATLQRHCPALRRATSADRRGRRQMIIWSLAAVAGLVATYLMLPWASRVIAENLSPATEQALGRTAFEGFGQVAGHGKTQSAVCTDPAGQAALAQLVSRLSQPAPRLPLQVRVVRLPMINAFALPGGYVVLSDRLIGFVANESELAGVLAHEMGHVDARHAMAGVVRSGAASFLVGLLFGDVIGGVGSVSVASYLLDAAYTRDMESEADGLALQRLQDAGIDPAAAAGFFRRLPAALPGGELPAILSTHPGHAERAARFAAAAAARPVAPVLTPAEWQALKTICAPKKTAPVTKPEP</sequence>
<dbReference type="RefSeq" id="WP_379727163.1">
    <property type="nucleotide sequence ID" value="NZ_JBHRYJ010000002.1"/>
</dbReference>
<dbReference type="PANTHER" id="PTHR22726">
    <property type="entry name" value="METALLOENDOPEPTIDASE OMA1"/>
    <property type="match status" value="1"/>
</dbReference>
<dbReference type="Proteomes" id="UP001595711">
    <property type="component" value="Unassembled WGS sequence"/>
</dbReference>
<dbReference type="PANTHER" id="PTHR22726:SF1">
    <property type="entry name" value="METALLOENDOPEPTIDASE OMA1, MITOCHONDRIAL"/>
    <property type="match status" value="1"/>
</dbReference>
<dbReference type="CDD" id="cd07332">
    <property type="entry name" value="M48C_Oma1_like"/>
    <property type="match status" value="1"/>
</dbReference>
<evidence type="ECO:0000256" key="5">
    <source>
        <dbReference type="ARBA" id="ARBA00023049"/>
    </source>
</evidence>
<dbReference type="InterPro" id="IPR051156">
    <property type="entry name" value="Mito/Outer_Membr_Metalloprot"/>
</dbReference>
<comment type="similarity">
    <text evidence="6">Belongs to the peptidase M48 family.</text>
</comment>
<keyword evidence="4 6" id="KW-0862">Zinc</keyword>
<comment type="cofactor">
    <cofactor evidence="6">
        <name>Zn(2+)</name>
        <dbReference type="ChEBI" id="CHEBI:29105"/>
    </cofactor>
    <text evidence="6">Binds 1 zinc ion per subunit.</text>
</comment>
<evidence type="ECO:0000256" key="4">
    <source>
        <dbReference type="ARBA" id="ARBA00022833"/>
    </source>
</evidence>
<evidence type="ECO:0000256" key="7">
    <source>
        <dbReference type="SAM" id="Phobius"/>
    </source>
</evidence>
<comment type="caution">
    <text evidence="9">The sequence shown here is derived from an EMBL/GenBank/DDBJ whole genome shotgun (WGS) entry which is preliminary data.</text>
</comment>
<feature type="domain" description="Peptidase M48" evidence="8">
    <location>
        <begin position="170"/>
        <end position="335"/>
    </location>
</feature>
<evidence type="ECO:0000256" key="3">
    <source>
        <dbReference type="ARBA" id="ARBA00022801"/>
    </source>
</evidence>
<gene>
    <name evidence="9" type="ORF">ACFOOQ_13030</name>
</gene>
<name>A0ABV7VH12_9PROT</name>
<dbReference type="InterPro" id="IPR001915">
    <property type="entry name" value="Peptidase_M48"/>
</dbReference>
<keyword evidence="7" id="KW-1133">Transmembrane helix</keyword>